<dbReference type="Pfam" id="PF21068">
    <property type="entry name" value="ATPgraspMvdD"/>
    <property type="match status" value="1"/>
</dbReference>
<feature type="domain" description="ATP-grasp" evidence="2">
    <location>
        <begin position="119"/>
        <end position="305"/>
    </location>
</feature>
<dbReference type="PANTHER" id="PTHR21621">
    <property type="entry name" value="RIBOSOMAL PROTEIN S6 MODIFICATION PROTEIN"/>
    <property type="match status" value="1"/>
</dbReference>
<keyword evidence="1" id="KW-0067">ATP-binding</keyword>
<keyword evidence="1" id="KW-0547">Nucleotide-binding</keyword>
<dbReference type="PROSITE" id="PS50975">
    <property type="entry name" value="ATP_GRASP"/>
    <property type="match status" value="1"/>
</dbReference>
<comment type="caution">
    <text evidence="3">The sequence shown here is derived from an EMBL/GenBank/DDBJ whole genome shotgun (WGS) entry which is preliminary data.</text>
</comment>
<protein>
    <recommendedName>
        <fullName evidence="2">ATP-grasp domain-containing protein</fullName>
    </recommendedName>
</protein>
<dbReference type="EMBL" id="SMFL01000018">
    <property type="protein sequence ID" value="TDE09837.1"/>
    <property type="molecule type" value="Genomic_DNA"/>
</dbReference>
<dbReference type="GO" id="GO:0018169">
    <property type="term" value="F:ribosomal S6-glutamic acid ligase activity"/>
    <property type="evidence" value="ECO:0007669"/>
    <property type="project" value="TreeGrafter"/>
</dbReference>
<evidence type="ECO:0000259" key="2">
    <source>
        <dbReference type="PROSITE" id="PS50975"/>
    </source>
</evidence>
<evidence type="ECO:0000256" key="1">
    <source>
        <dbReference type="PROSITE-ProRule" id="PRU00409"/>
    </source>
</evidence>
<dbReference type="Pfam" id="PF08443">
    <property type="entry name" value="RimK"/>
    <property type="match status" value="1"/>
</dbReference>
<evidence type="ECO:0000313" key="4">
    <source>
        <dbReference type="Proteomes" id="UP000294850"/>
    </source>
</evidence>
<sequence>MILVVTHKFDFTADFLIQKLNERDIPYYRLNCEDISIHTEISLSSKSNFAPVIDGQDKFSVVWFRRTKLPELERIDPYVQAYYLSELKWFQRNLWNTIDARWISEPDSVYRAENKFLQLKTARQIGFIIPPTLISTNVNEINNFFEECEGQLIIKPIYNNRFEFKNGSQLIYTTKISKVELEELLESMPLPSIYQKYVEKKCEIRVTVINDAVFAASVDSQQSETTKVDWRRERLPFTSYNLPQMLQNKCIEIVKALNLSFGAIDLIETPEGEYVFLEINPNGQWAWIEMDTGLPISDSIIDFFKKCED</sequence>
<dbReference type="InterPro" id="IPR048936">
    <property type="entry name" value="MvdD-like_ATPgrasp"/>
</dbReference>
<dbReference type="GO" id="GO:0005524">
    <property type="term" value="F:ATP binding"/>
    <property type="evidence" value="ECO:0007669"/>
    <property type="project" value="UniProtKB-UniRule"/>
</dbReference>
<dbReference type="InterPro" id="IPR013651">
    <property type="entry name" value="ATP-grasp_RimK-type"/>
</dbReference>
<gene>
    <name evidence="3" type="ORF">E0F88_30055</name>
</gene>
<dbReference type="GO" id="GO:0046872">
    <property type="term" value="F:metal ion binding"/>
    <property type="evidence" value="ECO:0007669"/>
    <property type="project" value="InterPro"/>
</dbReference>
<dbReference type="GO" id="GO:0005737">
    <property type="term" value="C:cytoplasm"/>
    <property type="evidence" value="ECO:0007669"/>
    <property type="project" value="TreeGrafter"/>
</dbReference>
<evidence type="ECO:0000313" key="3">
    <source>
        <dbReference type="EMBL" id="TDE09837.1"/>
    </source>
</evidence>
<dbReference type="Gene3D" id="3.30.470.20">
    <property type="entry name" value="ATP-grasp fold, B domain"/>
    <property type="match status" value="1"/>
</dbReference>
<dbReference type="RefSeq" id="WP_131962040.1">
    <property type="nucleotide sequence ID" value="NZ_SMFL01000018.1"/>
</dbReference>
<proteinExistence type="predicted"/>
<dbReference type="AlphaFoldDB" id="A0A4R5DAH6"/>
<dbReference type="OrthoDB" id="583309at2"/>
<dbReference type="Proteomes" id="UP000294850">
    <property type="component" value="Unassembled WGS sequence"/>
</dbReference>
<reference evidence="3 4" key="1">
    <citation type="submission" date="2019-03" db="EMBL/GenBank/DDBJ databases">
        <title>Dyadobacter AR-3-6 sp. nov., isolated from arctic soil.</title>
        <authorList>
            <person name="Chaudhary D.K."/>
        </authorList>
    </citation>
    <scope>NUCLEOTIDE SEQUENCE [LARGE SCALE GENOMIC DNA]</scope>
    <source>
        <strain evidence="3 4">AR-3-6</strain>
    </source>
</reference>
<dbReference type="SUPFAM" id="SSF56059">
    <property type="entry name" value="Glutathione synthetase ATP-binding domain-like"/>
    <property type="match status" value="1"/>
</dbReference>
<dbReference type="PANTHER" id="PTHR21621:SF0">
    <property type="entry name" value="BETA-CITRYLGLUTAMATE SYNTHASE B-RELATED"/>
    <property type="match status" value="1"/>
</dbReference>
<organism evidence="3 4">
    <name type="scientific">Dyadobacter psychrotolerans</name>
    <dbReference type="NCBI Taxonomy" id="2541721"/>
    <lineage>
        <taxon>Bacteria</taxon>
        <taxon>Pseudomonadati</taxon>
        <taxon>Bacteroidota</taxon>
        <taxon>Cytophagia</taxon>
        <taxon>Cytophagales</taxon>
        <taxon>Spirosomataceae</taxon>
        <taxon>Dyadobacter</taxon>
    </lineage>
</organism>
<dbReference type="GO" id="GO:0009432">
    <property type="term" value="P:SOS response"/>
    <property type="evidence" value="ECO:0007669"/>
    <property type="project" value="TreeGrafter"/>
</dbReference>
<keyword evidence="4" id="KW-1185">Reference proteome</keyword>
<accession>A0A4R5DAH6</accession>
<name>A0A4R5DAH6_9BACT</name>
<dbReference type="InterPro" id="IPR011761">
    <property type="entry name" value="ATP-grasp"/>
</dbReference>